<dbReference type="PANTHER" id="PTHR23235:SF120">
    <property type="entry name" value="KRUPPEL-LIKE FACTOR 15"/>
    <property type="match status" value="1"/>
</dbReference>
<dbReference type="PROSITE" id="PS50157">
    <property type="entry name" value="ZINC_FINGER_C2H2_2"/>
    <property type="match status" value="3"/>
</dbReference>
<dbReference type="SUPFAM" id="SSF57667">
    <property type="entry name" value="beta-beta-alpha zinc fingers"/>
    <property type="match status" value="2"/>
</dbReference>
<proteinExistence type="predicted"/>
<dbReference type="Proteomes" id="UP001212841">
    <property type="component" value="Unassembled WGS sequence"/>
</dbReference>
<organism evidence="10 11">
    <name type="scientific">Rhizophlyctis rosea</name>
    <dbReference type="NCBI Taxonomy" id="64517"/>
    <lineage>
        <taxon>Eukaryota</taxon>
        <taxon>Fungi</taxon>
        <taxon>Fungi incertae sedis</taxon>
        <taxon>Chytridiomycota</taxon>
        <taxon>Chytridiomycota incertae sedis</taxon>
        <taxon>Chytridiomycetes</taxon>
        <taxon>Rhizophlyctidales</taxon>
        <taxon>Rhizophlyctidaceae</taxon>
        <taxon>Rhizophlyctis</taxon>
    </lineage>
</organism>
<keyword evidence="11" id="KW-1185">Reference proteome</keyword>
<dbReference type="InterPro" id="IPR013087">
    <property type="entry name" value="Znf_C2H2_type"/>
</dbReference>
<reference evidence="10" key="1">
    <citation type="submission" date="2020-05" db="EMBL/GenBank/DDBJ databases">
        <title>Phylogenomic resolution of chytrid fungi.</title>
        <authorList>
            <person name="Stajich J.E."/>
            <person name="Amses K."/>
            <person name="Simmons R."/>
            <person name="Seto K."/>
            <person name="Myers J."/>
            <person name="Bonds A."/>
            <person name="Quandt C.A."/>
            <person name="Barry K."/>
            <person name="Liu P."/>
            <person name="Grigoriev I."/>
            <person name="Longcore J.E."/>
            <person name="James T.Y."/>
        </authorList>
    </citation>
    <scope>NUCLEOTIDE SEQUENCE</scope>
    <source>
        <strain evidence="10">JEL0318</strain>
    </source>
</reference>
<dbReference type="Gene3D" id="3.30.160.60">
    <property type="entry name" value="Classic Zinc Finger"/>
    <property type="match status" value="3"/>
</dbReference>
<dbReference type="Pfam" id="PF00096">
    <property type="entry name" value="zf-C2H2"/>
    <property type="match status" value="2"/>
</dbReference>
<keyword evidence="2" id="KW-0677">Repeat</keyword>
<dbReference type="AlphaFoldDB" id="A0AAD5SKK2"/>
<dbReference type="Pfam" id="PF13912">
    <property type="entry name" value="zf-C2H2_6"/>
    <property type="match status" value="1"/>
</dbReference>
<dbReference type="FunFam" id="3.30.160.60:FF:000032">
    <property type="entry name" value="Krueppel-like factor 4"/>
    <property type="match status" value="1"/>
</dbReference>
<keyword evidence="5" id="KW-0805">Transcription regulation</keyword>
<protein>
    <recommendedName>
        <fullName evidence="9">C2H2-type domain-containing protein</fullName>
    </recommendedName>
</protein>
<evidence type="ECO:0000256" key="5">
    <source>
        <dbReference type="ARBA" id="ARBA00023015"/>
    </source>
</evidence>
<feature type="domain" description="C2H2-type" evidence="9">
    <location>
        <begin position="150"/>
        <end position="179"/>
    </location>
</feature>
<dbReference type="GO" id="GO:0000978">
    <property type="term" value="F:RNA polymerase II cis-regulatory region sequence-specific DNA binding"/>
    <property type="evidence" value="ECO:0007669"/>
    <property type="project" value="TreeGrafter"/>
</dbReference>
<keyword evidence="6" id="KW-0804">Transcription</keyword>
<feature type="compositionally biased region" description="Basic and acidic residues" evidence="8">
    <location>
        <begin position="114"/>
        <end position="123"/>
    </location>
</feature>
<evidence type="ECO:0000259" key="9">
    <source>
        <dbReference type="PROSITE" id="PS50157"/>
    </source>
</evidence>
<dbReference type="PROSITE" id="PS00028">
    <property type="entry name" value="ZINC_FINGER_C2H2_1"/>
    <property type="match status" value="2"/>
</dbReference>
<feature type="domain" description="C2H2-type" evidence="9">
    <location>
        <begin position="209"/>
        <end position="235"/>
    </location>
</feature>
<dbReference type="EMBL" id="JADGJD010000022">
    <property type="protein sequence ID" value="KAJ3056752.1"/>
    <property type="molecule type" value="Genomic_DNA"/>
</dbReference>
<feature type="region of interest" description="Disordered" evidence="8">
    <location>
        <begin position="55"/>
        <end position="140"/>
    </location>
</feature>
<keyword evidence="3 7" id="KW-0863">Zinc-finger</keyword>
<feature type="region of interest" description="Disordered" evidence="8">
    <location>
        <begin position="1"/>
        <end position="21"/>
    </location>
</feature>
<evidence type="ECO:0000256" key="8">
    <source>
        <dbReference type="SAM" id="MobiDB-lite"/>
    </source>
</evidence>
<dbReference type="PANTHER" id="PTHR23235">
    <property type="entry name" value="KRUEPPEL-LIKE TRANSCRIPTION FACTOR"/>
    <property type="match status" value="1"/>
</dbReference>
<evidence type="ECO:0000256" key="4">
    <source>
        <dbReference type="ARBA" id="ARBA00022833"/>
    </source>
</evidence>
<feature type="compositionally biased region" description="Basic residues" evidence="8">
    <location>
        <begin position="124"/>
        <end position="134"/>
    </location>
</feature>
<evidence type="ECO:0000256" key="6">
    <source>
        <dbReference type="ARBA" id="ARBA00023163"/>
    </source>
</evidence>
<sequence>MYSPPSPLPTDSDSSYYGSASPRSFYGSEIDPFDTTFLPTSAPPSDIWGSSKSSFFDSVSPLSTPPPELTSPFDPELPTGTVNPCSYNSNPLPSPAASVDSKIFWQPEAEEETSSEKPSDKPAPKKARTKKAPRVKKEVVESDDEEEKLFPCSFADCTRTFNRLQNLRAHVKCHTNERPYPCNSCPAKFRRLPDLERHKRSIHNTSRPFVCQECGKAYARSDALKRHMVSKSSLHGCPAKEDEVGVLSLGSEVPLL</sequence>
<keyword evidence="1" id="KW-0479">Metal-binding</keyword>
<keyword evidence="4" id="KW-0862">Zinc</keyword>
<evidence type="ECO:0000256" key="2">
    <source>
        <dbReference type="ARBA" id="ARBA00022737"/>
    </source>
</evidence>
<accession>A0AAD5SKK2</accession>
<gene>
    <name evidence="10" type="ORF">HK097_004613</name>
</gene>
<dbReference type="GO" id="GO:0000981">
    <property type="term" value="F:DNA-binding transcription factor activity, RNA polymerase II-specific"/>
    <property type="evidence" value="ECO:0007669"/>
    <property type="project" value="TreeGrafter"/>
</dbReference>
<dbReference type="InterPro" id="IPR036236">
    <property type="entry name" value="Znf_C2H2_sf"/>
</dbReference>
<evidence type="ECO:0000313" key="10">
    <source>
        <dbReference type="EMBL" id="KAJ3056752.1"/>
    </source>
</evidence>
<feature type="domain" description="C2H2-type" evidence="9">
    <location>
        <begin position="180"/>
        <end position="208"/>
    </location>
</feature>
<dbReference type="GO" id="GO:0008270">
    <property type="term" value="F:zinc ion binding"/>
    <property type="evidence" value="ECO:0007669"/>
    <property type="project" value="UniProtKB-KW"/>
</dbReference>
<dbReference type="SMART" id="SM00355">
    <property type="entry name" value="ZnF_C2H2"/>
    <property type="match status" value="3"/>
</dbReference>
<name>A0AAD5SKK2_9FUNG</name>
<evidence type="ECO:0000256" key="1">
    <source>
        <dbReference type="ARBA" id="ARBA00022723"/>
    </source>
</evidence>
<evidence type="ECO:0000313" key="11">
    <source>
        <dbReference type="Proteomes" id="UP001212841"/>
    </source>
</evidence>
<evidence type="ECO:0000256" key="7">
    <source>
        <dbReference type="PROSITE-ProRule" id="PRU00042"/>
    </source>
</evidence>
<feature type="compositionally biased region" description="Polar residues" evidence="8">
    <location>
        <begin position="80"/>
        <end position="91"/>
    </location>
</feature>
<comment type="caution">
    <text evidence="10">The sequence shown here is derived from an EMBL/GenBank/DDBJ whole genome shotgun (WGS) entry which is preliminary data.</text>
</comment>
<evidence type="ECO:0000256" key="3">
    <source>
        <dbReference type="ARBA" id="ARBA00022771"/>
    </source>
</evidence>